<dbReference type="InterPro" id="IPR011701">
    <property type="entry name" value="MFS"/>
</dbReference>
<evidence type="ECO:0000256" key="9">
    <source>
        <dbReference type="ARBA" id="ARBA00023136"/>
    </source>
</evidence>
<organism evidence="12 13">
    <name type="scientific">Hoeflea marina</name>
    <dbReference type="NCBI Taxonomy" id="274592"/>
    <lineage>
        <taxon>Bacteria</taxon>
        <taxon>Pseudomonadati</taxon>
        <taxon>Pseudomonadota</taxon>
        <taxon>Alphaproteobacteria</taxon>
        <taxon>Hyphomicrobiales</taxon>
        <taxon>Rhizobiaceae</taxon>
        <taxon>Hoeflea</taxon>
    </lineage>
</organism>
<dbReference type="Pfam" id="PF07690">
    <property type="entry name" value="MFS_1"/>
    <property type="match status" value="1"/>
</dbReference>
<keyword evidence="13" id="KW-1185">Reference proteome</keyword>
<dbReference type="InterPro" id="IPR001958">
    <property type="entry name" value="Tet-R_TetA/multi-R_MdtG-like"/>
</dbReference>
<feature type="transmembrane region" description="Helical" evidence="10">
    <location>
        <begin position="107"/>
        <end position="127"/>
    </location>
</feature>
<feature type="transmembrane region" description="Helical" evidence="10">
    <location>
        <begin position="139"/>
        <end position="161"/>
    </location>
</feature>
<evidence type="ECO:0000256" key="10">
    <source>
        <dbReference type="RuleBase" id="RU365088"/>
    </source>
</evidence>
<keyword evidence="8 10" id="KW-1133">Transmembrane helix</keyword>
<comment type="function">
    <text evidence="1">Resistance to tetracycline by an active tetracycline efflux. This is an energy-dependent process that decreases the accumulation of the antibiotic in whole cells. This protein functions as a metal-tetracycline/H(+) antiporter.</text>
</comment>
<evidence type="ECO:0000256" key="5">
    <source>
        <dbReference type="ARBA" id="ARBA00022448"/>
    </source>
</evidence>
<dbReference type="NCBIfam" id="TIGR00710">
    <property type="entry name" value="efflux_Bcr_CflA"/>
    <property type="match status" value="1"/>
</dbReference>
<dbReference type="CDD" id="cd17320">
    <property type="entry name" value="MFS_MdfA_MDR_like"/>
    <property type="match status" value="1"/>
</dbReference>
<dbReference type="EMBL" id="QGTR01000001">
    <property type="protein sequence ID" value="PWW04500.1"/>
    <property type="molecule type" value="Genomic_DNA"/>
</dbReference>
<dbReference type="AlphaFoldDB" id="A0A317PYB6"/>
<keyword evidence="6" id="KW-1003">Cell membrane</keyword>
<feature type="transmembrane region" description="Helical" evidence="10">
    <location>
        <begin position="311"/>
        <end position="334"/>
    </location>
</feature>
<comment type="similarity">
    <text evidence="4">Belongs to the major facilitator superfamily. TCR/Tet family.</text>
</comment>
<feature type="transmembrane region" description="Helical" evidence="10">
    <location>
        <begin position="216"/>
        <end position="240"/>
    </location>
</feature>
<evidence type="ECO:0000313" key="12">
    <source>
        <dbReference type="EMBL" id="PWW04500.1"/>
    </source>
</evidence>
<dbReference type="InterPro" id="IPR004812">
    <property type="entry name" value="Efflux_drug-R_Bcr/CmlA"/>
</dbReference>
<feature type="transmembrane region" description="Helical" evidence="10">
    <location>
        <begin position="346"/>
        <end position="368"/>
    </location>
</feature>
<feature type="transmembrane region" description="Helical" evidence="10">
    <location>
        <begin position="252"/>
        <end position="271"/>
    </location>
</feature>
<comment type="similarity">
    <text evidence="3 10">Belongs to the major facilitator superfamily. Bcr/CmlA family.</text>
</comment>
<evidence type="ECO:0000256" key="8">
    <source>
        <dbReference type="ARBA" id="ARBA00022989"/>
    </source>
</evidence>
<dbReference type="Gene3D" id="1.20.1720.10">
    <property type="entry name" value="Multidrug resistance protein D"/>
    <property type="match status" value="1"/>
</dbReference>
<keyword evidence="9 10" id="KW-0472">Membrane</keyword>
<evidence type="ECO:0000256" key="6">
    <source>
        <dbReference type="ARBA" id="ARBA00022475"/>
    </source>
</evidence>
<dbReference type="GO" id="GO:1990961">
    <property type="term" value="P:xenobiotic detoxification by transmembrane export across the plasma membrane"/>
    <property type="evidence" value="ECO:0007669"/>
    <property type="project" value="InterPro"/>
</dbReference>
<dbReference type="Proteomes" id="UP000246352">
    <property type="component" value="Unassembled WGS sequence"/>
</dbReference>
<gene>
    <name evidence="12" type="ORF">DFR52_1011199</name>
</gene>
<evidence type="ECO:0000256" key="3">
    <source>
        <dbReference type="ARBA" id="ARBA00006236"/>
    </source>
</evidence>
<comment type="subcellular location">
    <subcellularLocation>
        <location evidence="10">Cell inner membrane</location>
        <topology evidence="10">Multi-pass membrane protein</topology>
    </subcellularLocation>
    <subcellularLocation>
        <location evidence="2">Cell membrane</location>
        <topology evidence="2">Multi-pass membrane protein</topology>
    </subcellularLocation>
</comment>
<keyword evidence="10" id="KW-0997">Cell inner membrane</keyword>
<dbReference type="InterPro" id="IPR036259">
    <property type="entry name" value="MFS_trans_sf"/>
</dbReference>
<evidence type="ECO:0000256" key="1">
    <source>
        <dbReference type="ARBA" id="ARBA00003279"/>
    </source>
</evidence>
<keyword evidence="5 10" id="KW-0813">Transport</keyword>
<feature type="transmembrane region" description="Helical" evidence="10">
    <location>
        <begin position="49"/>
        <end position="70"/>
    </location>
</feature>
<evidence type="ECO:0000313" key="13">
    <source>
        <dbReference type="Proteomes" id="UP000246352"/>
    </source>
</evidence>
<dbReference type="PANTHER" id="PTHR43124">
    <property type="entry name" value="PURINE EFFLUX PUMP PBUE"/>
    <property type="match status" value="1"/>
</dbReference>
<dbReference type="GO" id="GO:0042910">
    <property type="term" value="F:xenobiotic transmembrane transporter activity"/>
    <property type="evidence" value="ECO:0007669"/>
    <property type="project" value="InterPro"/>
</dbReference>
<dbReference type="InterPro" id="IPR020846">
    <property type="entry name" value="MFS_dom"/>
</dbReference>
<dbReference type="PANTHER" id="PTHR43124:SF3">
    <property type="entry name" value="CHLORAMPHENICOL EFFLUX PUMP RV0191"/>
    <property type="match status" value="1"/>
</dbReference>
<feature type="transmembrane region" description="Helical" evidence="10">
    <location>
        <begin position="283"/>
        <end position="305"/>
    </location>
</feature>
<dbReference type="InterPro" id="IPR005829">
    <property type="entry name" value="Sugar_transporter_CS"/>
</dbReference>
<dbReference type="PROSITE" id="PS00216">
    <property type="entry name" value="SUGAR_TRANSPORT_1"/>
    <property type="match status" value="1"/>
</dbReference>
<dbReference type="PRINTS" id="PR01035">
    <property type="entry name" value="TCRTETA"/>
</dbReference>
<evidence type="ECO:0000256" key="2">
    <source>
        <dbReference type="ARBA" id="ARBA00004651"/>
    </source>
</evidence>
<protein>
    <recommendedName>
        <fullName evidence="10">Bcr/CflA family efflux transporter</fullName>
    </recommendedName>
</protein>
<comment type="caution">
    <text evidence="12">The sequence shown here is derived from an EMBL/GenBank/DDBJ whole genome shotgun (WGS) entry which is preliminary data.</text>
</comment>
<evidence type="ECO:0000256" key="7">
    <source>
        <dbReference type="ARBA" id="ARBA00022692"/>
    </source>
</evidence>
<feature type="transmembrane region" description="Helical" evidence="10">
    <location>
        <begin position="374"/>
        <end position="395"/>
    </location>
</feature>
<feature type="transmembrane region" description="Helical" evidence="10">
    <location>
        <begin position="20"/>
        <end position="43"/>
    </location>
</feature>
<evidence type="ECO:0000256" key="4">
    <source>
        <dbReference type="ARBA" id="ARBA00007520"/>
    </source>
</evidence>
<dbReference type="GO" id="GO:0005886">
    <property type="term" value="C:plasma membrane"/>
    <property type="evidence" value="ECO:0007669"/>
    <property type="project" value="UniProtKB-SubCell"/>
</dbReference>
<feature type="transmembrane region" description="Helical" evidence="10">
    <location>
        <begin position="167"/>
        <end position="187"/>
    </location>
</feature>
<feature type="domain" description="Major facilitator superfamily (MFS) profile" evidence="11">
    <location>
        <begin position="16"/>
        <end position="399"/>
    </location>
</feature>
<feature type="transmembrane region" description="Helical" evidence="10">
    <location>
        <begin position="82"/>
        <end position="101"/>
    </location>
</feature>
<dbReference type="PROSITE" id="PS50850">
    <property type="entry name" value="MFS"/>
    <property type="match status" value="1"/>
</dbReference>
<dbReference type="InterPro" id="IPR050189">
    <property type="entry name" value="MFS_Efflux_Transporters"/>
</dbReference>
<name>A0A317PYB6_9HYPH</name>
<keyword evidence="7 10" id="KW-0812">Transmembrane</keyword>
<reference evidence="12 13" key="1">
    <citation type="submission" date="2018-05" db="EMBL/GenBank/DDBJ databases">
        <title>Genomic Encyclopedia of Type Strains, Phase IV (KMG-IV): sequencing the most valuable type-strain genomes for metagenomic binning, comparative biology and taxonomic classification.</title>
        <authorList>
            <person name="Goeker M."/>
        </authorList>
    </citation>
    <scope>NUCLEOTIDE SEQUENCE [LARGE SCALE GENOMIC DNA]</scope>
    <source>
        <strain evidence="12 13">DSM 16791</strain>
    </source>
</reference>
<accession>A0A317PYB6</accession>
<dbReference type="SUPFAM" id="SSF103473">
    <property type="entry name" value="MFS general substrate transporter"/>
    <property type="match status" value="1"/>
</dbReference>
<evidence type="ECO:0000259" key="11">
    <source>
        <dbReference type="PROSITE" id="PS50850"/>
    </source>
</evidence>
<sequence length="412" mass="43191">MPMQKKAFLDRRSPPHIVTLVVIAGLAALSMNMFLPSLPGIAVHFGADYSVVTLSVSGYLAFTAVLQLFIGPMSDRYGRRPVLLWSLVLYLVATAATMIAPSVETFLLARMVQAAVVSGLVLSRAIVRDMVDTDRAASMIGYVTMGMSVVPMVGPALGGLLEDLFGWKASFVVLLLAGVATLALAWLDLGETNRHRSTDMLRQFKAYPDLARSRRFWGYTLTATFASGAFFSFLGGGPYVATEFLGMRPSTLGLYFFFIATGYMIGSFISGRHASRVGINRMMIAGNIIAAAGMLMSLLLLLAGFWGPLTFFGPVFFVGLGNGVTLPSANAGIVGVRPHLAGSASGLGGAIIIGGGAGLSVVTGWLLTPQSGPAPLIALMLASSLAGVIASAYVVRVQASLRPGVAAPDTAD</sequence>
<proteinExistence type="inferred from homology"/>